<accession>A0A953T0J7</accession>
<evidence type="ECO:0000259" key="3">
    <source>
        <dbReference type="Pfam" id="PF00588"/>
    </source>
</evidence>
<dbReference type="AlphaFoldDB" id="A0A953T0J7"/>
<name>A0A953T0J7_9BURK</name>
<feature type="domain" description="tRNA/rRNA methyltransferase SpoU type" evidence="3">
    <location>
        <begin position="113"/>
        <end position="249"/>
    </location>
</feature>
<organism evidence="4 5">
    <name type="scientific">Zwartia hollandica</name>
    <dbReference type="NCBI Taxonomy" id="324606"/>
    <lineage>
        <taxon>Bacteria</taxon>
        <taxon>Pseudomonadati</taxon>
        <taxon>Pseudomonadota</taxon>
        <taxon>Betaproteobacteria</taxon>
        <taxon>Burkholderiales</taxon>
        <taxon>Alcaligenaceae</taxon>
        <taxon>Zwartia</taxon>
    </lineage>
</organism>
<dbReference type="InterPro" id="IPR029028">
    <property type="entry name" value="Alpha/beta_knot_MTases"/>
</dbReference>
<dbReference type="InterPro" id="IPR029064">
    <property type="entry name" value="Ribosomal_eL30-like_sf"/>
</dbReference>
<evidence type="ECO:0000256" key="1">
    <source>
        <dbReference type="ARBA" id="ARBA00022603"/>
    </source>
</evidence>
<dbReference type="Pfam" id="PF00588">
    <property type="entry name" value="SpoU_methylase"/>
    <property type="match status" value="1"/>
</dbReference>
<dbReference type="PANTHER" id="PTHR43191:SF2">
    <property type="entry name" value="RRNA METHYLTRANSFERASE 3, MITOCHONDRIAL"/>
    <property type="match status" value="1"/>
</dbReference>
<dbReference type="Proteomes" id="UP000739565">
    <property type="component" value="Unassembled WGS sequence"/>
</dbReference>
<dbReference type="PANTHER" id="PTHR43191">
    <property type="entry name" value="RRNA METHYLTRANSFERASE 3"/>
    <property type="match status" value="1"/>
</dbReference>
<keyword evidence="2" id="KW-0808">Transferase</keyword>
<dbReference type="InterPro" id="IPR029026">
    <property type="entry name" value="tRNA_m1G_MTases_N"/>
</dbReference>
<proteinExistence type="predicted"/>
<evidence type="ECO:0000313" key="4">
    <source>
        <dbReference type="EMBL" id="MBZ1349203.1"/>
    </source>
</evidence>
<dbReference type="EMBL" id="JAHXRI010000001">
    <property type="protein sequence ID" value="MBZ1349203.1"/>
    <property type="molecule type" value="Genomic_DNA"/>
</dbReference>
<dbReference type="InterPro" id="IPR051259">
    <property type="entry name" value="rRNA_Methyltransferase"/>
</dbReference>
<evidence type="ECO:0000313" key="5">
    <source>
        <dbReference type="Proteomes" id="UP000739565"/>
    </source>
</evidence>
<reference evidence="4" key="1">
    <citation type="submission" date="2021-07" db="EMBL/GenBank/DDBJ databases">
        <title>New genus and species of the family Alcaligenaceae.</title>
        <authorList>
            <person name="Hahn M.W."/>
        </authorList>
    </citation>
    <scope>NUCLEOTIDE SEQUENCE</scope>
    <source>
        <strain evidence="4">LF4-65</strain>
    </source>
</reference>
<dbReference type="CDD" id="cd18095">
    <property type="entry name" value="SpoU-like_rRNA-MTase"/>
    <property type="match status" value="1"/>
</dbReference>
<comment type="caution">
    <text evidence="4">The sequence shown here is derived from an EMBL/GenBank/DDBJ whole genome shotgun (WGS) entry which is preliminary data.</text>
</comment>
<gene>
    <name evidence="4" type="ORF">KZZ10_00960</name>
</gene>
<dbReference type="GO" id="GO:0008173">
    <property type="term" value="F:RNA methyltransferase activity"/>
    <property type="evidence" value="ECO:0007669"/>
    <property type="project" value="InterPro"/>
</dbReference>
<dbReference type="GO" id="GO:0003723">
    <property type="term" value="F:RNA binding"/>
    <property type="evidence" value="ECO:0007669"/>
    <property type="project" value="InterPro"/>
</dbReference>
<dbReference type="SUPFAM" id="SSF75217">
    <property type="entry name" value="alpha/beta knot"/>
    <property type="match status" value="1"/>
</dbReference>
<dbReference type="RefSeq" id="WP_259659617.1">
    <property type="nucleotide sequence ID" value="NZ_JAHXRI010000001.1"/>
</dbReference>
<dbReference type="SUPFAM" id="SSF55315">
    <property type="entry name" value="L30e-like"/>
    <property type="match status" value="1"/>
</dbReference>
<dbReference type="InterPro" id="IPR001537">
    <property type="entry name" value="SpoU_MeTrfase"/>
</dbReference>
<dbReference type="Gene3D" id="3.30.1330.30">
    <property type="match status" value="1"/>
</dbReference>
<dbReference type="GO" id="GO:0006396">
    <property type="term" value="P:RNA processing"/>
    <property type="evidence" value="ECO:0007669"/>
    <property type="project" value="InterPro"/>
</dbReference>
<sequence length="256" mass="27909">MKTIESRSNPLYKQLFKWQSSAGRRDEPILLEGVHLCEAFLALGRQPQYALFDQTRITEPHLAGLIENLSEEVCCLLPAGLLANLSNVDTGQGVLFVVRPAVATLPTHLNANMLWLDRVQDPGNVGTLLRTAAAAGITRVLASTGTASLWSPKVLRSGQGVHFGMHLHEHIDLLAVARTLVVPLIVTTLSEANDLFEVELPVQAAWVFGHEGQGVSQSLIDLAALRIRIDHAQAVDSLNVTAAAAICLFEQRRQHR</sequence>
<protein>
    <submittedName>
        <fullName evidence="4">RNA methyltransferase</fullName>
    </submittedName>
</protein>
<evidence type="ECO:0000256" key="2">
    <source>
        <dbReference type="ARBA" id="ARBA00022679"/>
    </source>
</evidence>
<dbReference type="Gene3D" id="3.40.1280.10">
    <property type="match status" value="1"/>
</dbReference>
<dbReference type="GO" id="GO:0032259">
    <property type="term" value="P:methylation"/>
    <property type="evidence" value="ECO:0007669"/>
    <property type="project" value="UniProtKB-KW"/>
</dbReference>
<keyword evidence="5" id="KW-1185">Reference proteome</keyword>
<keyword evidence="1 4" id="KW-0489">Methyltransferase</keyword>